<gene>
    <name evidence="1" type="ORF">LCGC14_1231210</name>
</gene>
<proteinExistence type="predicted"/>
<accession>A0A0F9LCL9</accession>
<evidence type="ECO:0000313" key="1">
    <source>
        <dbReference type="EMBL" id="KKM91173.1"/>
    </source>
</evidence>
<sequence length="95" mass="10630">MIITLKKTGDRVRVLGAGSMIRKGKCKKCGWCCRFHPTSPPGVPYPNIMNKLCAHLHGYHNNSKCSIYDKRPMGCVLFPLPGHETGPLCGYKWAR</sequence>
<organism evidence="1">
    <name type="scientific">marine sediment metagenome</name>
    <dbReference type="NCBI Taxonomy" id="412755"/>
    <lineage>
        <taxon>unclassified sequences</taxon>
        <taxon>metagenomes</taxon>
        <taxon>ecological metagenomes</taxon>
    </lineage>
</organism>
<protein>
    <recommendedName>
        <fullName evidence="2">YkgJ family cysteine cluster protein</fullName>
    </recommendedName>
</protein>
<reference evidence="1" key="1">
    <citation type="journal article" date="2015" name="Nature">
        <title>Complex archaea that bridge the gap between prokaryotes and eukaryotes.</title>
        <authorList>
            <person name="Spang A."/>
            <person name="Saw J.H."/>
            <person name="Jorgensen S.L."/>
            <person name="Zaremba-Niedzwiedzka K."/>
            <person name="Martijn J."/>
            <person name="Lind A.E."/>
            <person name="van Eijk R."/>
            <person name="Schleper C."/>
            <person name="Guy L."/>
            <person name="Ettema T.J."/>
        </authorList>
    </citation>
    <scope>NUCLEOTIDE SEQUENCE</scope>
</reference>
<evidence type="ECO:0008006" key="2">
    <source>
        <dbReference type="Google" id="ProtNLM"/>
    </source>
</evidence>
<name>A0A0F9LCL9_9ZZZZ</name>
<comment type="caution">
    <text evidence="1">The sequence shown here is derived from an EMBL/GenBank/DDBJ whole genome shotgun (WGS) entry which is preliminary data.</text>
</comment>
<dbReference type="AlphaFoldDB" id="A0A0F9LCL9"/>
<dbReference type="EMBL" id="LAZR01006571">
    <property type="protein sequence ID" value="KKM91173.1"/>
    <property type="molecule type" value="Genomic_DNA"/>
</dbReference>